<dbReference type="InterPro" id="IPR027417">
    <property type="entry name" value="P-loop_NTPase"/>
</dbReference>
<dbReference type="SUPFAM" id="SSF52540">
    <property type="entry name" value="P-loop containing nucleoside triphosphate hydrolases"/>
    <property type="match status" value="1"/>
</dbReference>
<reference evidence="7" key="3">
    <citation type="submission" date="2022-06" db="UniProtKB">
        <authorList>
            <consortium name="EnsemblPlants"/>
        </authorList>
    </citation>
    <scope>IDENTIFICATION</scope>
</reference>
<evidence type="ECO:0000313" key="7">
    <source>
        <dbReference type="EnsemblPlants" id="TuG1812G0300003329.01.T01"/>
    </source>
</evidence>
<dbReference type="GO" id="GO:0000166">
    <property type="term" value="F:nucleotide binding"/>
    <property type="evidence" value="ECO:0007669"/>
    <property type="project" value="UniProtKB-KW"/>
</dbReference>
<dbReference type="Gene3D" id="3.40.50.300">
    <property type="entry name" value="P-loop containing nucleotide triphosphate hydrolases"/>
    <property type="match status" value="1"/>
</dbReference>
<dbReference type="PANTHER" id="PTHR33377:SF60">
    <property type="entry name" value="NB-ARC DOMAIN-CONTAINING PROTEIN"/>
    <property type="match status" value="1"/>
</dbReference>
<reference evidence="8" key="1">
    <citation type="journal article" date="2013" name="Nature">
        <title>Draft genome of the wheat A-genome progenitor Triticum urartu.</title>
        <authorList>
            <person name="Ling H.Q."/>
            <person name="Zhao S."/>
            <person name="Liu D."/>
            <person name="Wang J."/>
            <person name="Sun H."/>
            <person name="Zhang C."/>
            <person name="Fan H."/>
            <person name="Li D."/>
            <person name="Dong L."/>
            <person name="Tao Y."/>
            <person name="Gao C."/>
            <person name="Wu H."/>
            <person name="Li Y."/>
            <person name="Cui Y."/>
            <person name="Guo X."/>
            <person name="Zheng S."/>
            <person name="Wang B."/>
            <person name="Yu K."/>
            <person name="Liang Q."/>
            <person name="Yang W."/>
            <person name="Lou X."/>
            <person name="Chen J."/>
            <person name="Feng M."/>
            <person name="Jian J."/>
            <person name="Zhang X."/>
            <person name="Luo G."/>
            <person name="Jiang Y."/>
            <person name="Liu J."/>
            <person name="Wang Z."/>
            <person name="Sha Y."/>
            <person name="Zhang B."/>
            <person name="Wu H."/>
            <person name="Tang D."/>
            <person name="Shen Q."/>
            <person name="Xue P."/>
            <person name="Zou S."/>
            <person name="Wang X."/>
            <person name="Liu X."/>
            <person name="Wang F."/>
            <person name="Yang Y."/>
            <person name="An X."/>
            <person name="Dong Z."/>
            <person name="Zhang K."/>
            <person name="Zhang X."/>
            <person name="Luo M.C."/>
            <person name="Dvorak J."/>
            <person name="Tong Y."/>
            <person name="Wang J."/>
            <person name="Yang H."/>
            <person name="Li Z."/>
            <person name="Wang D."/>
            <person name="Zhang A."/>
            <person name="Wang J."/>
        </authorList>
    </citation>
    <scope>NUCLEOTIDE SEQUENCE</scope>
    <source>
        <strain evidence="8">cv. G1812</strain>
    </source>
</reference>
<keyword evidence="8" id="KW-1185">Reference proteome</keyword>
<accession>A0A8R7TYA8</accession>
<protein>
    <recommendedName>
        <fullName evidence="6">Disease resistance N-terminal domain-containing protein</fullName>
    </recommendedName>
</protein>
<dbReference type="GO" id="GO:0006952">
    <property type="term" value="P:defense response"/>
    <property type="evidence" value="ECO:0007669"/>
    <property type="project" value="UniProtKB-KW"/>
</dbReference>
<evidence type="ECO:0000256" key="2">
    <source>
        <dbReference type="ARBA" id="ARBA00022614"/>
    </source>
</evidence>
<evidence type="ECO:0000256" key="1">
    <source>
        <dbReference type="ARBA" id="ARBA00008894"/>
    </source>
</evidence>
<dbReference type="Proteomes" id="UP000015106">
    <property type="component" value="Chromosome 3"/>
</dbReference>
<keyword evidence="4" id="KW-0547">Nucleotide-binding</keyword>
<evidence type="ECO:0000256" key="4">
    <source>
        <dbReference type="ARBA" id="ARBA00022741"/>
    </source>
</evidence>
<comment type="similarity">
    <text evidence="1">Belongs to the disease resistance NB-LRR family.</text>
</comment>
<dbReference type="AlphaFoldDB" id="A0A8R7TYA8"/>
<dbReference type="InterPro" id="IPR041118">
    <property type="entry name" value="Rx_N"/>
</dbReference>
<proteinExistence type="inferred from homology"/>
<feature type="domain" description="Disease resistance N-terminal" evidence="6">
    <location>
        <begin position="9"/>
        <end position="97"/>
    </location>
</feature>
<sequence>METLLSAIVGDLVSRALSMVTQRYLQSQGAEEEKLQRLRAVLLRIHATVEEAEGRHITNQAMLQQLQMLRRGMYRGYYTLDTFRYRAHRDEADGEASTRRSLALSRFSPSSSRRTFFSVCDAPSTDLVLDDGSSNNLDKMLSSLERMIGDMQEFVMFLASYPRISRQPYSAYLFHDQVMFGRQMEKETILSFLLCREAARNGSLGVLPIIGPARVGKSTLVEHVCHDERVHRRFSLIVFFSGNDLNGGNLATLKGDMDEETWRGLYTSAASHLTPGSKIILTSRSEKIASLGTAESLMLKFLSQEAYWYFFKTVAFGSTNPEC</sequence>
<evidence type="ECO:0000256" key="5">
    <source>
        <dbReference type="ARBA" id="ARBA00022821"/>
    </source>
</evidence>
<keyword evidence="2" id="KW-0433">Leucine-rich repeat</keyword>
<evidence type="ECO:0000259" key="6">
    <source>
        <dbReference type="Pfam" id="PF18052"/>
    </source>
</evidence>
<name>A0A8R7TYA8_TRIUA</name>
<dbReference type="PANTHER" id="PTHR33377">
    <property type="entry name" value="OS10G0134700 PROTEIN-RELATED"/>
    <property type="match status" value="1"/>
</dbReference>
<dbReference type="Pfam" id="PF18052">
    <property type="entry name" value="Rx_N"/>
    <property type="match status" value="1"/>
</dbReference>
<organism evidence="7 8">
    <name type="scientific">Triticum urartu</name>
    <name type="common">Red wild einkorn</name>
    <name type="synonym">Crithodium urartu</name>
    <dbReference type="NCBI Taxonomy" id="4572"/>
    <lineage>
        <taxon>Eukaryota</taxon>
        <taxon>Viridiplantae</taxon>
        <taxon>Streptophyta</taxon>
        <taxon>Embryophyta</taxon>
        <taxon>Tracheophyta</taxon>
        <taxon>Spermatophyta</taxon>
        <taxon>Magnoliopsida</taxon>
        <taxon>Liliopsida</taxon>
        <taxon>Poales</taxon>
        <taxon>Poaceae</taxon>
        <taxon>BOP clade</taxon>
        <taxon>Pooideae</taxon>
        <taxon>Triticodae</taxon>
        <taxon>Triticeae</taxon>
        <taxon>Triticinae</taxon>
        <taxon>Triticum</taxon>
    </lineage>
</organism>
<dbReference type="Gramene" id="TuG1812G0300003329.01.T01">
    <property type="protein sequence ID" value="TuG1812G0300003329.01.T01"/>
    <property type="gene ID" value="TuG1812G0300003329.01"/>
</dbReference>
<keyword evidence="3" id="KW-0677">Repeat</keyword>
<reference evidence="7" key="2">
    <citation type="submission" date="2018-03" db="EMBL/GenBank/DDBJ databases">
        <title>The Triticum urartu genome reveals the dynamic nature of wheat genome evolution.</title>
        <authorList>
            <person name="Ling H."/>
            <person name="Ma B."/>
            <person name="Shi X."/>
            <person name="Liu H."/>
            <person name="Dong L."/>
            <person name="Sun H."/>
            <person name="Cao Y."/>
            <person name="Gao Q."/>
            <person name="Zheng S."/>
            <person name="Li Y."/>
            <person name="Yu Y."/>
            <person name="Du H."/>
            <person name="Qi M."/>
            <person name="Li Y."/>
            <person name="Yu H."/>
            <person name="Cui Y."/>
            <person name="Wang N."/>
            <person name="Chen C."/>
            <person name="Wu H."/>
            <person name="Zhao Y."/>
            <person name="Zhang J."/>
            <person name="Li Y."/>
            <person name="Zhou W."/>
            <person name="Zhang B."/>
            <person name="Hu W."/>
            <person name="Eijk M."/>
            <person name="Tang J."/>
            <person name="Witsenboer H."/>
            <person name="Zhao S."/>
            <person name="Li Z."/>
            <person name="Zhang A."/>
            <person name="Wang D."/>
            <person name="Liang C."/>
        </authorList>
    </citation>
    <scope>NUCLEOTIDE SEQUENCE [LARGE SCALE GENOMIC DNA]</scope>
    <source>
        <strain evidence="7">cv. G1812</strain>
    </source>
</reference>
<evidence type="ECO:0000256" key="3">
    <source>
        <dbReference type="ARBA" id="ARBA00022737"/>
    </source>
</evidence>
<keyword evidence="5" id="KW-0611">Plant defense</keyword>
<dbReference type="EnsemblPlants" id="TuG1812G0300003329.01.T01">
    <property type="protein sequence ID" value="TuG1812G0300003329.01.T01"/>
    <property type="gene ID" value="TuG1812G0300003329.01"/>
</dbReference>
<evidence type="ECO:0000313" key="8">
    <source>
        <dbReference type="Proteomes" id="UP000015106"/>
    </source>
</evidence>